<feature type="domain" description="Tr-type G" evidence="4">
    <location>
        <begin position="14"/>
        <end position="265"/>
    </location>
</feature>
<dbReference type="NCBIfam" id="TIGR00231">
    <property type="entry name" value="small_GTP"/>
    <property type="match status" value="1"/>
</dbReference>
<dbReference type="InterPro" id="IPR027417">
    <property type="entry name" value="P-loop_NTPase"/>
</dbReference>
<sequence length="659" mass="73589">MPGFFIFALFPYTMNYRTVGIFAHIDSGKTTLTERILFEVGKISAVGTIEDGNTESDQLQEEIERGISIRTTFHVVPWTTSFGTFEIQLIDTPGHIDFRNQVTDLLPAMETAIVILEAGTVVQSQARLVIEELRKAKIPIVFFINKLDRFAEDYLDTLVSLEEILQIAPVSLFQKGENGWEYYLENERVFAKSTKEELLACDEESLLTYWKEENETSELPKRILQKGTGEGKLYPVYGGSAKTGEGVRELLDLVLWTNPKEIKPISHSPLLVLSRRTDPQIGRYAVVCPTMTLPTEEVMEILLFTKETQGQNKIERTIHGEGGTNPTLSFLSAETLDRVGSLTKGKLGFVLANESFQMDPGSPILYLGNVPDPLSSKLPPSELSPFSVVLEPEISSEKEFWLCRLQELIWEDPGYHLELKAETGQIVLFGRGELHLEIGIRRISEKTEKKLSFSSINIAKLELFKKMSHKVALEHRAFEDQKSSGALIAVLEDTADFSKQIAFEVSLPEEVKHSIETSFMEACLHGFYGEEVCGLRLRVLSYEMPPGDLQTTLTLLKVAILAGVKECFPSNTYLVGPLTEIEVMVDANHLGVVLSDLSRRNAKVVSTYEAVAGKSHLKANASAENLLGFSGALRNMTKGIGISWERTAFTSEFYAVLKE</sequence>
<dbReference type="InterPro" id="IPR041095">
    <property type="entry name" value="EFG_II"/>
</dbReference>
<keyword evidence="2" id="KW-0648">Protein biosynthesis</keyword>
<name>A0ABT3M5Z6_9LEPT</name>
<evidence type="ECO:0000313" key="6">
    <source>
        <dbReference type="Proteomes" id="UP001208794"/>
    </source>
</evidence>
<evidence type="ECO:0000256" key="1">
    <source>
        <dbReference type="ARBA" id="ARBA00022741"/>
    </source>
</evidence>
<evidence type="ECO:0000256" key="3">
    <source>
        <dbReference type="ARBA" id="ARBA00023134"/>
    </source>
</evidence>
<dbReference type="SUPFAM" id="SSF52540">
    <property type="entry name" value="P-loop containing nucleoside triphosphate hydrolases"/>
    <property type="match status" value="1"/>
</dbReference>
<comment type="caution">
    <text evidence="5">The sequence shown here is derived from an EMBL/GenBank/DDBJ whole genome shotgun (WGS) entry which is preliminary data.</text>
</comment>
<dbReference type="InterPro" id="IPR005225">
    <property type="entry name" value="Small_GTP-bd"/>
</dbReference>
<protein>
    <submittedName>
        <fullName evidence="5">Elongation factor G-like protein</fullName>
    </submittedName>
</protein>
<evidence type="ECO:0000259" key="4">
    <source>
        <dbReference type="PROSITE" id="PS51722"/>
    </source>
</evidence>
<evidence type="ECO:0000313" key="5">
    <source>
        <dbReference type="EMBL" id="MCW7503798.1"/>
    </source>
</evidence>
<gene>
    <name evidence="5" type="ORF">ND855_06645</name>
</gene>
<dbReference type="NCBIfam" id="NF009892">
    <property type="entry name" value="PRK13351.1-3"/>
    <property type="match status" value="1"/>
</dbReference>
<dbReference type="Gene3D" id="3.30.230.10">
    <property type="match status" value="1"/>
</dbReference>
<dbReference type="Proteomes" id="UP001208794">
    <property type="component" value="Unassembled WGS sequence"/>
</dbReference>
<keyword evidence="6" id="KW-1185">Reference proteome</keyword>
<dbReference type="InterPro" id="IPR000640">
    <property type="entry name" value="EFG_V-like"/>
</dbReference>
<dbReference type="Gene3D" id="3.40.50.300">
    <property type="entry name" value="P-loop containing nucleotide triphosphate hydrolases"/>
    <property type="match status" value="1"/>
</dbReference>
<accession>A0ABT3M5Z6</accession>
<dbReference type="Pfam" id="PF00679">
    <property type="entry name" value="EFG_C"/>
    <property type="match status" value="1"/>
</dbReference>
<proteinExistence type="predicted"/>
<keyword evidence="3" id="KW-0342">GTP-binding</keyword>
<dbReference type="PROSITE" id="PS51722">
    <property type="entry name" value="G_TR_2"/>
    <property type="match status" value="1"/>
</dbReference>
<dbReference type="InterPro" id="IPR000795">
    <property type="entry name" value="T_Tr_GTP-bd_dom"/>
</dbReference>
<dbReference type="PANTHER" id="PTHR43261:SF1">
    <property type="entry name" value="RIBOSOME-RELEASING FACTOR 2, MITOCHONDRIAL"/>
    <property type="match status" value="1"/>
</dbReference>
<dbReference type="InterPro" id="IPR035647">
    <property type="entry name" value="EFG_III/V"/>
</dbReference>
<dbReference type="Gene3D" id="3.30.70.870">
    <property type="entry name" value="Elongation Factor G (Translational Gtpase), domain 3"/>
    <property type="match status" value="1"/>
</dbReference>
<keyword evidence="1" id="KW-0547">Nucleotide-binding</keyword>
<dbReference type="InterPro" id="IPR014721">
    <property type="entry name" value="Ribsml_uS5_D2-typ_fold_subgr"/>
</dbReference>
<dbReference type="Gene3D" id="3.30.70.240">
    <property type="match status" value="1"/>
</dbReference>
<dbReference type="PRINTS" id="PR00315">
    <property type="entry name" value="ELONGATNFCT"/>
</dbReference>
<evidence type="ECO:0000256" key="2">
    <source>
        <dbReference type="ARBA" id="ARBA00022917"/>
    </source>
</evidence>
<dbReference type="Pfam" id="PF14492">
    <property type="entry name" value="EFG_III"/>
    <property type="match status" value="1"/>
</dbReference>
<dbReference type="PRINTS" id="PR01037">
    <property type="entry name" value="TCRTETOQM"/>
</dbReference>
<dbReference type="PANTHER" id="PTHR43261">
    <property type="entry name" value="TRANSLATION ELONGATION FACTOR G-RELATED"/>
    <property type="match status" value="1"/>
</dbReference>
<dbReference type="SUPFAM" id="SSF54980">
    <property type="entry name" value="EF-G C-terminal domain-like"/>
    <property type="match status" value="2"/>
</dbReference>
<dbReference type="EMBL" id="JAMQPR010000001">
    <property type="protein sequence ID" value="MCW7503798.1"/>
    <property type="molecule type" value="Genomic_DNA"/>
</dbReference>
<reference evidence="5 6" key="1">
    <citation type="submission" date="2022-06" db="EMBL/GenBank/DDBJ databases">
        <title>Leptospira isolates from biofilms formed at urban environments.</title>
        <authorList>
            <person name="Ribeiro P.S."/>
            <person name="Sousa T."/>
            <person name="Carvalho N."/>
            <person name="Aburjaile F."/>
            <person name="Neves F."/>
            <person name="Oliveira D."/>
            <person name="Blanco L."/>
            <person name="Lima J."/>
            <person name="Costa F."/>
            <person name="Brenig B."/>
            <person name="Soares S."/>
            <person name="Ramos R."/>
            <person name="Goes-Neto A."/>
            <person name="Matiuzzi M."/>
            <person name="Azevedo V."/>
            <person name="Ristow P."/>
        </authorList>
    </citation>
    <scope>NUCLEOTIDE SEQUENCE [LARGE SCALE GENOMIC DNA]</scope>
    <source>
        <strain evidence="5 6">VSF14</strain>
    </source>
</reference>
<organism evidence="5 6">
    <name type="scientific">Leptospira paudalimensis</name>
    <dbReference type="NCBI Taxonomy" id="2950024"/>
    <lineage>
        <taxon>Bacteria</taxon>
        <taxon>Pseudomonadati</taxon>
        <taxon>Spirochaetota</taxon>
        <taxon>Spirochaetia</taxon>
        <taxon>Leptospirales</taxon>
        <taxon>Leptospiraceae</taxon>
        <taxon>Leptospira</taxon>
    </lineage>
</organism>
<dbReference type="Pfam" id="PF00009">
    <property type="entry name" value="GTP_EFTU"/>
    <property type="match status" value="1"/>
</dbReference>